<feature type="compositionally biased region" description="Polar residues" evidence="1">
    <location>
        <begin position="46"/>
        <end position="58"/>
    </location>
</feature>
<organism evidence="2 3">
    <name type="scientific">Trifolium pratense</name>
    <name type="common">Red clover</name>
    <dbReference type="NCBI Taxonomy" id="57577"/>
    <lineage>
        <taxon>Eukaryota</taxon>
        <taxon>Viridiplantae</taxon>
        <taxon>Streptophyta</taxon>
        <taxon>Embryophyta</taxon>
        <taxon>Tracheophyta</taxon>
        <taxon>Spermatophyta</taxon>
        <taxon>Magnoliopsida</taxon>
        <taxon>eudicotyledons</taxon>
        <taxon>Gunneridae</taxon>
        <taxon>Pentapetalae</taxon>
        <taxon>rosids</taxon>
        <taxon>fabids</taxon>
        <taxon>Fabales</taxon>
        <taxon>Fabaceae</taxon>
        <taxon>Papilionoideae</taxon>
        <taxon>50 kb inversion clade</taxon>
        <taxon>NPAAA clade</taxon>
        <taxon>Hologalegina</taxon>
        <taxon>IRL clade</taxon>
        <taxon>Trifolieae</taxon>
        <taxon>Trifolium</taxon>
    </lineage>
</organism>
<name>A0A2K3KMC3_TRIPR</name>
<protein>
    <submittedName>
        <fullName evidence="2">SNW domain-containing protein 1-like</fullName>
    </submittedName>
</protein>
<evidence type="ECO:0000313" key="3">
    <source>
        <dbReference type="Proteomes" id="UP000236291"/>
    </source>
</evidence>
<feature type="region of interest" description="Disordered" evidence="1">
    <location>
        <begin position="34"/>
        <end position="58"/>
    </location>
</feature>
<reference evidence="2 3" key="2">
    <citation type="journal article" date="2017" name="Front. Plant Sci.">
        <title>Gene Classification and Mining of Molecular Markers Useful in Red Clover (Trifolium pratense) Breeding.</title>
        <authorList>
            <person name="Istvanek J."/>
            <person name="Dluhosova J."/>
            <person name="Dluhos P."/>
            <person name="Patkova L."/>
            <person name="Nedelnik J."/>
            <person name="Repkova J."/>
        </authorList>
    </citation>
    <scope>NUCLEOTIDE SEQUENCE [LARGE SCALE GENOMIC DNA]</scope>
    <source>
        <strain evidence="3">cv. Tatra</strain>
        <tissue evidence="2">Young leaves</tissue>
    </source>
</reference>
<dbReference type="GO" id="GO:0000398">
    <property type="term" value="P:mRNA splicing, via spliceosome"/>
    <property type="evidence" value="ECO:0007669"/>
    <property type="project" value="InterPro"/>
</dbReference>
<accession>A0A2K3KMC3</accession>
<dbReference type="Proteomes" id="UP000236291">
    <property type="component" value="Unassembled WGS sequence"/>
</dbReference>
<reference evidence="2 3" key="1">
    <citation type="journal article" date="2014" name="Am. J. Bot.">
        <title>Genome assembly and annotation for red clover (Trifolium pratense; Fabaceae).</title>
        <authorList>
            <person name="Istvanek J."/>
            <person name="Jaros M."/>
            <person name="Krenek A."/>
            <person name="Repkova J."/>
        </authorList>
    </citation>
    <scope>NUCLEOTIDE SEQUENCE [LARGE SCALE GENOMIC DNA]</scope>
    <source>
        <strain evidence="3">cv. Tatra</strain>
        <tissue evidence="2">Young leaves</tissue>
    </source>
</reference>
<dbReference type="STRING" id="57577.A0A2K3KMC3"/>
<dbReference type="PANTHER" id="PTHR12096">
    <property type="entry name" value="NUCLEAR PROTEIN SKIP-RELATED"/>
    <property type="match status" value="1"/>
</dbReference>
<sequence length="58" mass="6582">DDVDDDEAQQEIDETMQETKAALEKIVNVRLSAAQPKNMPKHNSDTKYINLNIPSLKQ</sequence>
<proteinExistence type="predicted"/>
<evidence type="ECO:0000313" key="2">
    <source>
        <dbReference type="EMBL" id="PNX67402.1"/>
    </source>
</evidence>
<comment type="caution">
    <text evidence="2">The sequence shown here is derived from an EMBL/GenBank/DDBJ whole genome shotgun (WGS) entry which is preliminary data.</text>
</comment>
<feature type="non-terminal residue" evidence="2">
    <location>
        <position position="1"/>
    </location>
</feature>
<evidence type="ECO:0000256" key="1">
    <source>
        <dbReference type="SAM" id="MobiDB-lite"/>
    </source>
</evidence>
<dbReference type="EMBL" id="ASHM01209037">
    <property type="protein sequence ID" value="PNX67402.1"/>
    <property type="molecule type" value="Genomic_DNA"/>
</dbReference>
<dbReference type="GO" id="GO:0005681">
    <property type="term" value="C:spliceosomal complex"/>
    <property type="evidence" value="ECO:0007669"/>
    <property type="project" value="InterPro"/>
</dbReference>
<dbReference type="AlphaFoldDB" id="A0A2K3KMC3"/>
<gene>
    <name evidence="2" type="ORF">L195_g063500</name>
</gene>
<dbReference type="InterPro" id="IPR017862">
    <property type="entry name" value="SKI-int_prot_SKIP"/>
</dbReference>